<dbReference type="Proteomes" id="UP001159364">
    <property type="component" value="Linkage Group LG01"/>
</dbReference>
<reference evidence="2 3" key="1">
    <citation type="submission" date="2021-09" db="EMBL/GenBank/DDBJ databases">
        <title>Genomic insights and catalytic innovation underlie evolution of tropane alkaloids biosynthesis.</title>
        <authorList>
            <person name="Wang Y.-J."/>
            <person name="Tian T."/>
            <person name="Huang J.-P."/>
            <person name="Huang S.-X."/>
        </authorList>
    </citation>
    <scope>NUCLEOTIDE SEQUENCE [LARGE SCALE GENOMIC DNA]</scope>
    <source>
        <strain evidence="2">KIB-2018</strain>
        <tissue evidence="2">Leaf</tissue>
    </source>
</reference>
<feature type="compositionally biased region" description="Basic and acidic residues" evidence="1">
    <location>
        <begin position="79"/>
        <end position="88"/>
    </location>
</feature>
<comment type="caution">
    <text evidence="2">The sequence shown here is derived from an EMBL/GenBank/DDBJ whole genome shotgun (WGS) entry which is preliminary data.</text>
</comment>
<organism evidence="2 3">
    <name type="scientific">Erythroxylum novogranatense</name>
    <dbReference type="NCBI Taxonomy" id="1862640"/>
    <lineage>
        <taxon>Eukaryota</taxon>
        <taxon>Viridiplantae</taxon>
        <taxon>Streptophyta</taxon>
        <taxon>Embryophyta</taxon>
        <taxon>Tracheophyta</taxon>
        <taxon>Spermatophyta</taxon>
        <taxon>Magnoliopsida</taxon>
        <taxon>eudicotyledons</taxon>
        <taxon>Gunneridae</taxon>
        <taxon>Pentapetalae</taxon>
        <taxon>rosids</taxon>
        <taxon>fabids</taxon>
        <taxon>Malpighiales</taxon>
        <taxon>Erythroxylaceae</taxon>
        <taxon>Erythroxylum</taxon>
    </lineage>
</organism>
<dbReference type="EMBL" id="JAIWQS010000001">
    <property type="protein sequence ID" value="KAJ8775419.1"/>
    <property type="molecule type" value="Genomic_DNA"/>
</dbReference>
<feature type="region of interest" description="Disordered" evidence="1">
    <location>
        <begin position="6"/>
        <end position="28"/>
    </location>
</feature>
<protein>
    <submittedName>
        <fullName evidence="2">Uncharacterized protein</fullName>
    </submittedName>
</protein>
<gene>
    <name evidence="2" type="ORF">K2173_023184</name>
</gene>
<sequence length="101" mass="11427">MILLVKPITPRPPQHYETRPISSGVRSQTPIDPKLIRKVASDGEKTSNVVKRVASEVLSNVKLSASPYDIAWVAMVPSREEEKTKKQSEPLFPESLDWDWD</sequence>
<proteinExistence type="predicted"/>
<evidence type="ECO:0000256" key="1">
    <source>
        <dbReference type="SAM" id="MobiDB-lite"/>
    </source>
</evidence>
<dbReference type="Gene3D" id="1.50.10.160">
    <property type="match status" value="1"/>
</dbReference>
<dbReference type="AlphaFoldDB" id="A0AAV8UB38"/>
<accession>A0AAV8UB38</accession>
<feature type="region of interest" description="Disordered" evidence="1">
    <location>
        <begin position="79"/>
        <end position="101"/>
    </location>
</feature>
<keyword evidence="3" id="KW-1185">Reference proteome</keyword>
<evidence type="ECO:0000313" key="2">
    <source>
        <dbReference type="EMBL" id="KAJ8775419.1"/>
    </source>
</evidence>
<evidence type="ECO:0000313" key="3">
    <source>
        <dbReference type="Proteomes" id="UP001159364"/>
    </source>
</evidence>
<name>A0AAV8UB38_9ROSI</name>